<organism evidence="1 2">
    <name type="scientific">Candidatus Sulfuritelmatomonas gaucii</name>
    <dbReference type="NCBI Taxonomy" id="2043161"/>
    <lineage>
        <taxon>Bacteria</taxon>
        <taxon>Pseudomonadati</taxon>
        <taxon>Acidobacteriota</taxon>
        <taxon>Terriglobia</taxon>
        <taxon>Terriglobales</taxon>
        <taxon>Acidobacteriaceae</taxon>
        <taxon>Candidatus Sulfuritelmatomonas</taxon>
    </lineage>
</organism>
<accession>A0A2N9LAI9</accession>
<gene>
    <name evidence="1" type="ORF">SBA5_290163</name>
</gene>
<reference evidence="2" key="1">
    <citation type="submission" date="2018-02" db="EMBL/GenBank/DDBJ databases">
        <authorList>
            <person name="Hausmann B."/>
        </authorList>
    </citation>
    <scope>NUCLEOTIDE SEQUENCE [LARGE SCALE GENOMIC DNA]</scope>
    <source>
        <strain evidence="2">Peat soil MAG SbA5</strain>
    </source>
</reference>
<sequence length="37" mass="3921">MPRTGSVSDSVACEAKDQILHETMNGPMRNAGTMTAL</sequence>
<evidence type="ECO:0000313" key="1">
    <source>
        <dbReference type="EMBL" id="SPE20309.1"/>
    </source>
</evidence>
<name>A0A2N9LAI9_9BACT</name>
<evidence type="ECO:0000313" key="2">
    <source>
        <dbReference type="Proteomes" id="UP000239735"/>
    </source>
</evidence>
<dbReference type="EMBL" id="OKRB01000085">
    <property type="protein sequence ID" value="SPE20309.1"/>
    <property type="molecule type" value="Genomic_DNA"/>
</dbReference>
<proteinExistence type="predicted"/>
<dbReference type="AlphaFoldDB" id="A0A2N9LAI9"/>
<dbReference type="Proteomes" id="UP000239735">
    <property type="component" value="Unassembled WGS sequence"/>
</dbReference>
<protein>
    <submittedName>
        <fullName evidence="1">Uncharacterized protein</fullName>
    </submittedName>
</protein>